<comment type="catalytic activity">
    <reaction evidence="9">
        <text>orotidine 5'-phosphate + diphosphate = orotate + 5-phospho-alpha-D-ribose 1-diphosphate</text>
        <dbReference type="Rhea" id="RHEA:10380"/>
        <dbReference type="ChEBI" id="CHEBI:30839"/>
        <dbReference type="ChEBI" id="CHEBI:33019"/>
        <dbReference type="ChEBI" id="CHEBI:57538"/>
        <dbReference type="ChEBI" id="CHEBI:58017"/>
        <dbReference type="EC" id="2.4.2.10"/>
    </reaction>
</comment>
<dbReference type="EC" id="2.4.2.10" evidence="5 9"/>
<keyword evidence="8 9" id="KW-0665">Pyrimidine biosynthesis</keyword>
<name>A0A2U2N266_9GAMM</name>
<dbReference type="GO" id="GO:0005737">
    <property type="term" value="C:cytoplasm"/>
    <property type="evidence" value="ECO:0007669"/>
    <property type="project" value="TreeGrafter"/>
</dbReference>
<feature type="binding site" evidence="9">
    <location>
        <position position="99"/>
    </location>
    <ligand>
        <name>5-phospho-alpha-D-ribose 1-diphosphate</name>
        <dbReference type="ChEBI" id="CHEBI:58017"/>
        <note>ligand shared between dimeric partners</note>
    </ligand>
</feature>
<dbReference type="PANTHER" id="PTHR46683:SF1">
    <property type="entry name" value="OROTATE PHOSPHORIBOSYLTRANSFERASE 1-RELATED"/>
    <property type="match status" value="1"/>
</dbReference>
<keyword evidence="6 9" id="KW-0328">Glycosyltransferase</keyword>
<dbReference type="UniPathway" id="UPA00070">
    <property type="reaction ID" value="UER00119"/>
</dbReference>
<keyword evidence="12" id="KW-1185">Reference proteome</keyword>
<comment type="pathway">
    <text evidence="2 9">Pyrimidine metabolism; UMP biosynthesis via de novo pathway; UMP from orotate: step 1/2.</text>
</comment>
<dbReference type="PANTHER" id="PTHR46683">
    <property type="entry name" value="OROTATE PHOSPHORIBOSYLTRANSFERASE 1-RELATED"/>
    <property type="match status" value="1"/>
</dbReference>
<feature type="binding site" description="in other chain" evidence="9">
    <location>
        <begin position="124"/>
        <end position="132"/>
    </location>
    <ligand>
        <name>5-phospho-alpha-D-ribose 1-diphosphate</name>
        <dbReference type="ChEBI" id="CHEBI:58017"/>
        <note>ligand shared between dimeric partners</note>
    </ligand>
</feature>
<feature type="binding site" evidence="9">
    <location>
        <position position="103"/>
    </location>
    <ligand>
        <name>5-phospho-alpha-D-ribose 1-diphosphate</name>
        <dbReference type="ChEBI" id="CHEBI:58017"/>
        <note>ligand shared between dimeric partners</note>
    </ligand>
</feature>
<dbReference type="Pfam" id="PF00156">
    <property type="entry name" value="Pribosyltran"/>
    <property type="match status" value="1"/>
</dbReference>
<feature type="binding site" description="in other chain" evidence="9">
    <location>
        <position position="100"/>
    </location>
    <ligand>
        <name>5-phospho-alpha-D-ribose 1-diphosphate</name>
        <dbReference type="ChEBI" id="CHEBI:58017"/>
        <note>ligand shared between dimeric partners</note>
    </ligand>
</feature>
<evidence type="ECO:0000256" key="2">
    <source>
        <dbReference type="ARBA" id="ARBA00004889"/>
    </source>
</evidence>
<dbReference type="GO" id="GO:0004588">
    <property type="term" value="F:orotate phosphoribosyltransferase activity"/>
    <property type="evidence" value="ECO:0007669"/>
    <property type="project" value="UniProtKB-UniRule"/>
</dbReference>
<evidence type="ECO:0000256" key="8">
    <source>
        <dbReference type="ARBA" id="ARBA00022975"/>
    </source>
</evidence>
<accession>A0A2U2N266</accession>
<dbReference type="EMBL" id="QFFI01000013">
    <property type="protein sequence ID" value="PWG63163.1"/>
    <property type="molecule type" value="Genomic_DNA"/>
</dbReference>
<feature type="binding site" evidence="9">
    <location>
        <position position="156"/>
    </location>
    <ligand>
        <name>orotate</name>
        <dbReference type="ChEBI" id="CHEBI:30839"/>
    </ligand>
</feature>
<proteinExistence type="inferred from homology"/>
<keyword evidence="9" id="KW-0460">Magnesium</keyword>
<dbReference type="OrthoDB" id="9779060at2"/>
<dbReference type="GO" id="GO:0046132">
    <property type="term" value="P:pyrimidine ribonucleoside biosynthetic process"/>
    <property type="evidence" value="ECO:0007669"/>
    <property type="project" value="TreeGrafter"/>
</dbReference>
<feature type="binding site" evidence="9">
    <location>
        <position position="128"/>
    </location>
    <ligand>
        <name>orotate</name>
        <dbReference type="ChEBI" id="CHEBI:30839"/>
    </ligand>
</feature>
<evidence type="ECO:0000256" key="1">
    <source>
        <dbReference type="ARBA" id="ARBA00003769"/>
    </source>
</evidence>
<evidence type="ECO:0000256" key="3">
    <source>
        <dbReference type="ARBA" id="ARBA00006340"/>
    </source>
</evidence>
<evidence type="ECO:0000259" key="10">
    <source>
        <dbReference type="Pfam" id="PF00156"/>
    </source>
</evidence>
<dbReference type="InterPro" id="IPR004467">
    <property type="entry name" value="Or_phspho_trans_dom"/>
</dbReference>
<dbReference type="InterPro" id="IPR000836">
    <property type="entry name" value="PRTase_dom"/>
</dbReference>
<feature type="binding site" description="in other chain" evidence="9">
    <location>
        <position position="26"/>
    </location>
    <ligand>
        <name>5-phospho-alpha-D-ribose 1-diphosphate</name>
        <dbReference type="ChEBI" id="CHEBI:58017"/>
        <note>ligand shared between dimeric partners</note>
    </ligand>
</feature>
<dbReference type="NCBIfam" id="TIGR00336">
    <property type="entry name" value="pyrE"/>
    <property type="match status" value="1"/>
</dbReference>
<dbReference type="SUPFAM" id="SSF53271">
    <property type="entry name" value="PRTase-like"/>
    <property type="match status" value="1"/>
</dbReference>
<evidence type="ECO:0000256" key="5">
    <source>
        <dbReference type="ARBA" id="ARBA00011971"/>
    </source>
</evidence>
<dbReference type="GO" id="GO:0006207">
    <property type="term" value="P:'de novo' pyrimidine nucleobase biosynthetic process"/>
    <property type="evidence" value="ECO:0007669"/>
    <property type="project" value="TreeGrafter"/>
</dbReference>
<feature type="binding site" evidence="9">
    <location>
        <position position="105"/>
    </location>
    <ligand>
        <name>5-phospho-alpha-D-ribose 1-diphosphate</name>
        <dbReference type="ChEBI" id="CHEBI:58017"/>
        <note>ligand shared between dimeric partners</note>
    </ligand>
</feature>
<evidence type="ECO:0000256" key="6">
    <source>
        <dbReference type="ARBA" id="ARBA00022676"/>
    </source>
</evidence>
<dbReference type="HAMAP" id="MF_01208">
    <property type="entry name" value="PyrE"/>
    <property type="match status" value="1"/>
</dbReference>
<evidence type="ECO:0000313" key="11">
    <source>
        <dbReference type="EMBL" id="PWG63163.1"/>
    </source>
</evidence>
<reference evidence="11 12" key="1">
    <citation type="submission" date="2018-05" db="EMBL/GenBank/DDBJ databases">
        <title>Spiribacter halobius sp. nov., a moderately halophilic bacterium isolated from marine solar saltern.</title>
        <authorList>
            <person name="Zheng W.-S."/>
            <person name="Lu D.-C."/>
            <person name="Du Z.-J."/>
        </authorList>
    </citation>
    <scope>NUCLEOTIDE SEQUENCE [LARGE SCALE GENOMIC DNA]</scope>
    <source>
        <strain evidence="11 12">E85</strain>
    </source>
</reference>
<comment type="similarity">
    <text evidence="3 9">Belongs to the purine/pyrimidine phosphoribosyltransferase family. PyrE subfamily.</text>
</comment>
<dbReference type="GO" id="GO:0000287">
    <property type="term" value="F:magnesium ion binding"/>
    <property type="evidence" value="ECO:0007669"/>
    <property type="project" value="UniProtKB-UniRule"/>
</dbReference>
<comment type="cofactor">
    <cofactor evidence="9">
        <name>Mg(2+)</name>
        <dbReference type="ChEBI" id="CHEBI:18420"/>
    </cofactor>
</comment>
<dbReference type="InterPro" id="IPR029057">
    <property type="entry name" value="PRTase-like"/>
</dbReference>
<dbReference type="Proteomes" id="UP000245474">
    <property type="component" value="Unassembled WGS sequence"/>
</dbReference>
<evidence type="ECO:0000256" key="9">
    <source>
        <dbReference type="HAMAP-Rule" id="MF_01208"/>
    </source>
</evidence>
<dbReference type="Gene3D" id="3.40.50.2020">
    <property type="match status" value="1"/>
</dbReference>
<organism evidence="11 12">
    <name type="scientific">Sediminicurvatus halobius</name>
    <dbReference type="NCBI Taxonomy" id="2182432"/>
    <lineage>
        <taxon>Bacteria</taxon>
        <taxon>Pseudomonadati</taxon>
        <taxon>Pseudomonadota</taxon>
        <taxon>Gammaproteobacteria</taxon>
        <taxon>Chromatiales</taxon>
        <taxon>Ectothiorhodospiraceae</taxon>
        <taxon>Sediminicurvatus</taxon>
    </lineage>
</organism>
<keyword evidence="7 9" id="KW-0808">Transferase</keyword>
<dbReference type="RefSeq" id="WP_109678614.1">
    <property type="nucleotide sequence ID" value="NZ_CP086615.1"/>
</dbReference>
<dbReference type="GO" id="GO:0044205">
    <property type="term" value="P:'de novo' UMP biosynthetic process"/>
    <property type="evidence" value="ECO:0007669"/>
    <property type="project" value="UniProtKB-UniRule"/>
</dbReference>
<protein>
    <recommendedName>
        <fullName evidence="5 9">Orotate phosphoribosyltransferase</fullName>
        <shortName evidence="9">OPRT</shortName>
        <shortName evidence="9">OPRTase</shortName>
        <ecNumber evidence="5 9">2.4.2.10</ecNumber>
    </recommendedName>
</protein>
<dbReference type="FunFam" id="3.40.50.2020:FF:000008">
    <property type="entry name" value="Orotate phosphoribosyltransferase"/>
    <property type="match status" value="1"/>
</dbReference>
<sequence>MRDYQRDLIEFALEHGVLRFGEFTLKSGRVSPYFFNTGLFDSGDALRRLGHAYACAALDAELQFDMLFGPAYKGIPLVAATAIGLAEVAGRDVPWAFNRKEEKDHGEGGHLVGAPLQGRVLVVDDVISAGTSVAESVALIEAAGARLAGVLVALDRQERGTGERSATQEVAASHGVPVTAIIDLDALTDYLRERGDPDGHLPAIERYRVRYGVR</sequence>
<feature type="domain" description="Phosphoribosyltransferase" evidence="10">
    <location>
        <begin position="59"/>
        <end position="159"/>
    </location>
</feature>
<dbReference type="InterPro" id="IPR023031">
    <property type="entry name" value="OPRT"/>
</dbReference>
<evidence type="ECO:0000256" key="7">
    <source>
        <dbReference type="ARBA" id="ARBA00022679"/>
    </source>
</evidence>
<evidence type="ECO:0000256" key="4">
    <source>
        <dbReference type="ARBA" id="ARBA00011738"/>
    </source>
</evidence>
<evidence type="ECO:0000313" key="12">
    <source>
        <dbReference type="Proteomes" id="UP000245474"/>
    </source>
</evidence>
<comment type="function">
    <text evidence="1 9">Catalyzes the transfer of a ribosyl phosphate group from 5-phosphoribose 1-diphosphate to orotate, leading to the formation of orotidine monophosphate (OMP).</text>
</comment>
<feature type="binding site" evidence="9">
    <location>
        <begin position="34"/>
        <end position="35"/>
    </location>
    <ligand>
        <name>orotate</name>
        <dbReference type="ChEBI" id="CHEBI:30839"/>
    </ligand>
</feature>
<comment type="subunit">
    <text evidence="4 9">Homodimer.</text>
</comment>
<comment type="caution">
    <text evidence="11">The sequence shown here is derived from an EMBL/GenBank/DDBJ whole genome shotgun (WGS) entry which is preliminary data.</text>
</comment>
<dbReference type="CDD" id="cd06223">
    <property type="entry name" value="PRTases_typeI"/>
    <property type="match status" value="1"/>
</dbReference>
<dbReference type="AlphaFoldDB" id="A0A2U2N266"/>
<gene>
    <name evidence="9" type="primary">pyrE</name>
    <name evidence="11" type="ORF">DEM34_09695</name>
</gene>
<feature type="binding site" description="in other chain" evidence="9">
    <location>
        <begin position="72"/>
        <end position="73"/>
    </location>
    <ligand>
        <name>5-phospho-alpha-D-ribose 1-diphosphate</name>
        <dbReference type="ChEBI" id="CHEBI:58017"/>
        <note>ligand shared between dimeric partners</note>
    </ligand>
</feature>